<proteinExistence type="predicted"/>
<gene>
    <name evidence="2" type="ORF">RSOL_504130</name>
</gene>
<accession>X8JPR8</accession>
<feature type="compositionally biased region" description="Acidic residues" evidence="1">
    <location>
        <begin position="400"/>
        <end position="419"/>
    </location>
</feature>
<evidence type="ECO:0000313" key="3">
    <source>
        <dbReference type="Proteomes" id="UP000030108"/>
    </source>
</evidence>
<evidence type="ECO:0000256" key="1">
    <source>
        <dbReference type="SAM" id="MobiDB-lite"/>
    </source>
</evidence>
<protein>
    <submittedName>
        <fullName evidence="2">Uncharacterized protein</fullName>
    </submittedName>
</protein>
<sequence>MALPNGSDGPVSKARQRRERARRIDAKAIEINEVVKALIAEGAKELDIDASELLARFALIAPLGETRPPNYYNGLISHYSKEWKSEYAGPPKEYLTYVAQRVRNEKLAENLKDEEISAYVEAAEAARAANKDTKAAGMNRKKAVSLAFAELHTIYQRILTLNNTVGVEFVLFVTRGALEDDVEPFYGSSTKAGEFMHGQVSMAPKDILQLMDLFVVGGGQGTKEKVEGEKDLYRKSVQEKLRGSLLKAAKDAGVDTSKLRHVEYKKYAKLVFKYKVVLRGYPLTVDRGMVRPSDFPGGIKGLRHADKQITSGKWGFEKMETSIYDEWKDRYEKAEDDEGPMPTPPYIEVPGSEYKKVEKSPSITTKRKATGGLTKKRSPKRTVGASAEGGNGVKSREFIVDSDDERDSDVLDESDEDEE</sequence>
<feature type="non-terminal residue" evidence="2">
    <location>
        <position position="419"/>
    </location>
</feature>
<evidence type="ECO:0000313" key="2">
    <source>
        <dbReference type="EMBL" id="EUC65965.1"/>
    </source>
</evidence>
<dbReference type="EMBL" id="JATN01000310">
    <property type="protein sequence ID" value="EUC65965.1"/>
    <property type="molecule type" value="Genomic_DNA"/>
</dbReference>
<name>X8JPR8_9AGAM</name>
<organism evidence="2 3">
    <name type="scientific">Rhizoctonia solani AG-3 Rhs1AP</name>
    <dbReference type="NCBI Taxonomy" id="1086054"/>
    <lineage>
        <taxon>Eukaryota</taxon>
        <taxon>Fungi</taxon>
        <taxon>Dikarya</taxon>
        <taxon>Basidiomycota</taxon>
        <taxon>Agaricomycotina</taxon>
        <taxon>Agaricomycetes</taxon>
        <taxon>Cantharellales</taxon>
        <taxon>Ceratobasidiaceae</taxon>
        <taxon>Rhizoctonia</taxon>
    </lineage>
</organism>
<comment type="caution">
    <text evidence="2">The sequence shown here is derived from an EMBL/GenBank/DDBJ whole genome shotgun (WGS) entry which is preliminary data.</text>
</comment>
<dbReference type="OrthoDB" id="3233760at2759"/>
<feature type="compositionally biased region" description="Basic residues" evidence="1">
    <location>
        <begin position="365"/>
        <end position="380"/>
    </location>
</feature>
<reference evidence="3" key="1">
    <citation type="journal article" date="2014" name="Genome Announc.">
        <title>Draft genome sequence of the plant-pathogenic soil fungus Rhizoctonia solani anastomosis group 3 strain Rhs1AP.</title>
        <authorList>
            <person name="Cubeta M.A."/>
            <person name="Thomas E."/>
            <person name="Dean R.A."/>
            <person name="Jabaji S."/>
            <person name="Neate S.M."/>
            <person name="Tavantzis S."/>
            <person name="Toda T."/>
            <person name="Vilgalys R."/>
            <person name="Bharathan N."/>
            <person name="Fedorova-Abrams N."/>
            <person name="Pakala S.B."/>
            <person name="Pakala S.M."/>
            <person name="Zafar N."/>
            <person name="Joardar V."/>
            <person name="Losada L."/>
            <person name="Nierman W.C."/>
        </authorList>
    </citation>
    <scope>NUCLEOTIDE SEQUENCE [LARGE SCALE GENOMIC DNA]</scope>
    <source>
        <strain evidence="3">AG-3</strain>
    </source>
</reference>
<dbReference type="Proteomes" id="UP000030108">
    <property type="component" value="Unassembled WGS sequence"/>
</dbReference>
<dbReference type="AlphaFoldDB" id="X8JPR8"/>
<feature type="region of interest" description="Disordered" evidence="1">
    <location>
        <begin position="333"/>
        <end position="419"/>
    </location>
</feature>